<protein>
    <recommendedName>
        <fullName evidence="4">Glycosyltransferase 2-like domain-containing protein</fullName>
    </recommendedName>
</protein>
<organism evidence="5 6">
    <name type="scientific">Candidatus Chisholmbacteria bacterium RIFCSPLOWO2_01_FULL_49_14</name>
    <dbReference type="NCBI Taxonomy" id="1797593"/>
    <lineage>
        <taxon>Bacteria</taxon>
        <taxon>Candidatus Chisholmiibacteriota</taxon>
    </lineage>
</organism>
<dbReference type="SUPFAM" id="SSF53448">
    <property type="entry name" value="Nucleotide-diphospho-sugar transferases"/>
    <property type="match status" value="1"/>
</dbReference>
<proteinExistence type="inferred from homology"/>
<dbReference type="AlphaFoldDB" id="A0A1G1W3Y3"/>
<dbReference type="PANTHER" id="PTHR43179:SF12">
    <property type="entry name" value="GALACTOFURANOSYLTRANSFERASE GLFT2"/>
    <property type="match status" value="1"/>
</dbReference>
<sequence length="302" mass="34549">MKFSIVIPNYNGSHLLKKNLPKVIKAAEDAEIIVVDDASTDDSLKILKTSFPEVRVVRHRTNQRFAIACNSGVDAARGDIIVLLNSDVFPESDFLRPLRRHFEDEQMFAVGCMEVIGEKTRGKSTGKFQQGMLVHAEAQDRKPGPTLWAFGGSGAFSREKWLKLGGMDALFRPAYWEDIDLSYRAWKRGWKVVFEPKSLVYHQPESTNISAFGRARIRRIASKNQLLFVWKNITDSKLIVSHLIWFPLRLLVSVVKGDSAFLWGSLHALWQLPEAVRKRHLEKQEMKVTDESLLKLFEEDVR</sequence>
<evidence type="ECO:0000313" key="5">
    <source>
        <dbReference type="EMBL" id="OGY22378.1"/>
    </source>
</evidence>
<evidence type="ECO:0000256" key="1">
    <source>
        <dbReference type="ARBA" id="ARBA00006739"/>
    </source>
</evidence>
<accession>A0A1G1W3Y3</accession>
<dbReference type="Pfam" id="PF00535">
    <property type="entry name" value="Glycos_transf_2"/>
    <property type="match status" value="1"/>
</dbReference>
<dbReference type="CDD" id="cd04186">
    <property type="entry name" value="GT_2_like_c"/>
    <property type="match status" value="1"/>
</dbReference>
<keyword evidence="2" id="KW-0328">Glycosyltransferase</keyword>
<dbReference type="EMBL" id="MHCL01000003">
    <property type="protein sequence ID" value="OGY22378.1"/>
    <property type="molecule type" value="Genomic_DNA"/>
</dbReference>
<evidence type="ECO:0000313" key="6">
    <source>
        <dbReference type="Proteomes" id="UP000176723"/>
    </source>
</evidence>
<reference evidence="5 6" key="1">
    <citation type="journal article" date="2016" name="Nat. Commun.">
        <title>Thousands of microbial genomes shed light on interconnected biogeochemical processes in an aquifer system.</title>
        <authorList>
            <person name="Anantharaman K."/>
            <person name="Brown C.T."/>
            <person name="Hug L.A."/>
            <person name="Sharon I."/>
            <person name="Castelle C.J."/>
            <person name="Probst A.J."/>
            <person name="Thomas B.C."/>
            <person name="Singh A."/>
            <person name="Wilkins M.J."/>
            <person name="Karaoz U."/>
            <person name="Brodie E.L."/>
            <person name="Williams K.H."/>
            <person name="Hubbard S.S."/>
            <person name="Banfield J.F."/>
        </authorList>
    </citation>
    <scope>NUCLEOTIDE SEQUENCE [LARGE SCALE GENOMIC DNA]</scope>
</reference>
<keyword evidence="3" id="KW-0808">Transferase</keyword>
<feature type="domain" description="Glycosyltransferase 2-like" evidence="4">
    <location>
        <begin position="4"/>
        <end position="159"/>
    </location>
</feature>
<name>A0A1G1W3Y3_9BACT</name>
<comment type="similarity">
    <text evidence="1">Belongs to the glycosyltransferase 2 family.</text>
</comment>
<evidence type="ECO:0000256" key="3">
    <source>
        <dbReference type="ARBA" id="ARBA00022679"/>
    </source>
</evidence>
<dbReference type="InterPro" id="IPR029044">
    <property type="entry name" value="Nucleotide-diphossugar_trans"/>
</dbReference>
<comment type="caution">
    <text evidence="5">The sequence shown here is derived from an EMBL/GenBank/DDBJ whole genome shotgun (WGS) entry which is preliminary data.</text>
</comment>
<dbReference type="Gene3D" id="3.90.550.10">
    <property type="entry name" value="Spore Coat Polysaccharide Biosynthesis Protein SpsA, Chain A"/>
    <property type="match status" value="1"/>
</dbReference>
<dbReference type="STRING" id="1797593.A3A65_04450"/>
<evidence type="ECO:0000259" key="4">
    <source>
        <dbReference type="Pfam" id="PF00535"/>
    </source>
</evidence>
<dbReference type="InterPro" id="IPR001173">
    <property type="entry name" value="Glyco_trans_2-like"/>
</dbReference>
<dbReference type="GO" id="GO:0016757">
    <property type="term" value="F:glycosyltransferase activity"/>
    <property type="evidence" value="ECO:0007669"/>
    <property type="project" value="UniProtKB-KW"/>
</dbReference>
<dbReference type="Proteomes" id="UP000176723">
    <property type="component" value="Unassembled WGS sequence"/>
</dbReference>
<dbReference type="PANTHER" id="PTHR43179">
    <property type="entry name" value="RHAMNOSYLTRANSFERASE WBBL"/>
    <property type="match status" value="1"/>
</dbReference>
<gene>
    <name evidence="5" type="ORF">A3A65_04450</name>
</gene>
<evidence type="ECO:0000256" key="2">
    <source>
        <dbReference type="ARBA" id="ARBA00022676"/>
    </source>
</evidence>